<gene>
    <name evidence="2" type="ORF">SAMN02745126_04328</name>
</gene>
<sequence>MAEPALLSSHLFTLTLDVDSNVTDVGDTPYGRRRIATVKGGHFEGKELKGIVLPTPGGDWLLQRRDGILMLDVRLSLKTHDDHLIYMHYRGMRHGPAWVIEQLNKGEKVDPSQYYFRTTPWFETASEKYRFLNRIVCVATGRRDPTGPVYEVFQIL</sequence>
<keyword evidence="3" id="KW-1185">Reference proteome</keyword>
<dbReference type="HAMAP" id="MF_00775">
    <property type="entry name" value="UPF0311"/>
    <property type="match status" value="1"/>
</dbReference>
<organism evidence="2 3">
    <name type="scientific">Enhydrobacter aerosaccus</name>
    <dbReference type="NCBI Taxonomy" id="225324"/>
    <lineage>
        <taxon>Bacteria</taxon>
        <taxon>Pseudomonadati</taxon>
        <taxon>Pseudomonadota</taxon>
        <taxon>Alphaproteobacteria</taxon>
        <taxon>Hyphomicrobiales</taxon>
        <taxon>Enhydrobacter</taxon>
    </lineage>
</organism>
<dbReference type="Proteomes" id="UP000190092">
    <property type="component" value="Unassembled WGS sequence"/>
</dbReference>
<evidence type="ECO:0000256" key="1">
    <source>
        <dbReference type="HAMAP-Rule" id="MF_00775"/>
    </source>
</evidence>
<dbReference type="STRING" id="225324.SAMN02745126_04328"/>
<evidence type="ECO:0000313" key="3">
    <source>
        <dbReference type="Proteomes" id="UP000190092"/>
    </source>
</evidence>
<accession>A0A1T4S2W2</accession>
<protein>
    <recommendedName>
        <fullName evidence="1">UPF0311 protein SAMN02745126_04328</fullName>
    </recommendedName>
</protein>
<dbReference type="AlphaFoldDB" id="A0A1T4S2W2"/>
<dbReference type="Gene3D" id="2.40.160.20">
    <property type="match status" value="1"/>
</dbReference>
<dbReference type="Pfam" id="PF11578">
    <property type="entry name" value="DUF3237"/>
    <property type="match status" value="1"/>
</dbReference>
<dbReference type="PANTHER" id="PTHR37315:SF1">
    <property type="entry name" value="UPF0311 PROTEIN BLR7842"/>
    <property type="match status" value="1"/>
</dbReference>
<dbReference type="OrthoDB" id="5294829at2"/>
<name>A0A1T4S2W2_9HYPH</name>
<evidence type="ECO:0000313" key="2">
    <source>
        <dbReference type="EMBL" id="SKA22575.1"/>
    </source>
</evidence>
<proteinExistence type="inferred from homology"/>
<dbReference type="PANTHER" id="PTHR37315">
    <property type="entry name" value="UPF0311 PROTEIN BLR7842"/>
    <property type="match status" value="1"/>
</dbReference>
<comment type="similarity">
    <text evidence="1">Belongs to the UPF0311 family.</text>
</comment>
<dbReference type="EMBL" id="FUWJ01000006">
    <property type="protein sequence ID" value="SKA22575.1"/>
    <property type="molecule type" value="Genomic_DNA"/>
</dbReference>
<dbReference type="RefSeq" id="WP_085935990.1">
    <property type="nucleotide sequence ID" value="NZ_FUWJ01000006.1"/>
</dbReference>
<reference evidence="3" key="1">
    <citation type="submission" date="2017-02" db="EMBL/GenBank/DDBJ databases">
        <authorList>
            <person name="Varghese N."/>
            <person name="Submissions S."/>
        </authorList>
    </citation>
    <scope>NUCLEOTIDE SEQUENCE [LARGE SCALE GENOMIC DNA]</scope>
    <source>
        <strain evidence="3">ATCC 27094</strain>
    </source>
</reference>
<dbReference type="InterPro" id="IPR020915">
    <property type="entry name" value="UPF0311"/>
</dbReference>